<keyword evidence="4" id="KW-0812">Transmembrane</keyword>
<accession>A0A2C9D273</accession>
<name>A0A2C9D273_9HYPH</name>
<evidence type="ECO:0000256" key="2">
    <source>
        <dbReference type="ARBA" id="ARBA00007783"/>
    </source>
</evidence>
<sequence>MIPASSEMNSWRMAFVRYRQALVALILRDIKTRFFGSAWGYLLAVAWPLTHIAALMTIHTLAGRLPPYGDSGALWFATGIVPFMAFAYMSRMIMFGPVLNRPLLIFPTVKIMDILLARAIVETLSAGIVVIILAIYFTAAGVDFMPYDVPQAFFALGTAMLLGLGFGVINSVIAQAVPMWVTGYSLSIIIYWIASGVFFIPDNLPELARYILSFNPILQAVTWMRSAYYEGYGSLTLDKSYAVGVGVATLFFGLMLERFARGRLLQG</sequence>
<evidence type="ECO:0000256" key="3">
    <source>
        <dbReference type="ARBA" id="ARBA00022448"/>
    </source>
</evidence>
<feature type="transmembrane region" description="Helical" evidence="4">
    <location>
        <begin position="38"/>
        <end position="61"/>
    </location>
</feature>
<keyword evidence="4" id="KW-0472">Membrane</keyword>
<comment type="subcellular location">
    <subcellularLocation>
        <location evidence="1">Cell inner membrane</location>
        <topology evidence="1">Multi-pass membrane protein</topology>
    </subcellularLocation>
</comment>
<comment type="similarity">
    <text evidence="2">Belongs to the ABC-2 integral membrane protein family.</text>
</comment>
<dbReference type="KEGG" id="hdi:HDIA_0891"/>
<proteinExistence type="inferred from homology"/>
<feature type="transmembrane region" description="Helical" evidence="4">
    <location>
        <begin position="73"/>
        <end position="94"/>
    </location>
</feature>
<feature type="transmembrane region" description="Helical" evidence="4">
    <location>
        <begin position="181"/>
        <end position="200"/>
    </location>
</feature>
<organism evidence="5 6">
    <name type="scientific">Hartmannibacter diazotrophicus</name>
    <dbReference type="NCBI Taxonomy" id="1482074"/>
    <lineage>
        <taxon>Bacteria</taxon>
        <taxon>Pseudomonadati</taxon>
        <taxon>Pseudomonadota</taxon>
        <taxon>Alphaproteobacteria</taxon>
        <taxon>Hyphomicrobiales</taxon>
        <taxon>Pleomorphomonadaceae</taxon>
        <taxon>Hartmannibacter</taxon>
    </lineage>
</organism>
<keyword evidence="3" id="KW-0813">Transport</keyword>
<keyword evidence="6" id="KW-1185">Reference proteome</keyword>
<feature type="transmembrane region" description="Helical" evidence="4">
    <location>
        <begin position="149"/>
        <end position="169"/>
    </location>
</feature>
<evidence type="ECO:0000256" key="1">
    <source>
        <dbReference type="ARBA" id="ARBA00004429"/>
    </source>
</evidence>
<evidence type="ECO:0000256" key="4">
    <source>
        <dbReference type="SAM" id="Phobius"/>
    </source>
</evidence>
<evidence type="ECO:0000313" key="5">
    <source>
        <dbReference type="EMBL" id="SON54432.1"/>
    </source>
</evidence>
<dbReference type="PANTHER" id="PTHR30413">
    <property type="entry name" value="INNER MEMBRANE TRANSPORT PERMEASE"/>
    <property type="match status" value="1"/>
</dbReference>
<dbReference type="Proteomes" id="UP000223606">
    <property type="component" value="Chromosome 1"/>
</dbReference>
<dbReference type="EMBL" id="LT960614">
    <property type="protein sequence ID" value="SON54432.1"/>
    <property type="molecule type" value="Genomic_DNA"/>
</dbReference>
<protein>
    <submittedName>
        <fullName evidence="5">Polysialic acid transport protein KpsM</fullName>
    </submittedName>
</protein>
<evidence type="ECO:0000313" key="6">
    <source>
        <dbReference type="Proteomes" id="UP000223606"/>
    </source>
</evidence>
<dbReference type="PANTHER" id="PTHR30413:SF8">
    <property type="entry name" value="TRANSPORT PERMEASE PROTEIN"/>
    <property type="match status" value="1"/>
</dbReference>
<dbReference type="GO" id="GO:0005886">
    <property type="term" value="C:plasma membrane"/>
    <property type="evidence" value="ECO:0007669"/>
    <property type="project" value="UniProtKB-SubCell"/>
</dbReference>
<dbReference type="AlphaFoldDB" id="A0A2C9D273"/>
<keyword evidence="4" id="KW-1133">Transmembrane helix</keyword>
<feature type="transmembrane region" description="Helical" evidence="4">
    <location>
        <begin position="241"/>
        <end position="260"/>
    </location>
</feature>
<gene>
    <name evidence="5" type="primary">kpsM</name>
    <name evidence="5" type="ORF">HDIA_0891</name>
</gene>
<dbReference type="GO" id="GO:0015920">
    <property type="term" value="P:lipopolysaccharide transport"/>
    <property type="evidence" value="ECO:0007669"/>
    <property type="project" value="TreeGrafter"/>
</dbReference>
<feature type="transmembrane region" description="Helical" evidence="4">
    <location>
        <begin position="115"/>
        <end position="137"/>
    </location>
</feature>
<reference evidence="6" key="1">
    <citation type="submission" date="2017-09" db="EMBL/GenBank/DDBJ databases">
        <title>Genome sequence of Nannocystis excedens DSM 71.</title>
        <authorList>
            <person name="Blom J."/>
        </authorList>
    </citation>
    <scope>NUCLEOTIDE SEQUENCE [LARGE SCALE GENOMIC DNA]</scope>
    <source>
        <strain evidence="6">type strain: E19</strain>
    </source>
</reference>